<evidence type="ECO:0000313" key="2">
    <source>
        <dbReference type="EMBL" id="JAR93006.1"/>
    </source>
</evidence>
<feature type="chain" id="PRO_5007542741" evidence="1">
    <location>
        <begin position="24"/>
        <end position="137"/>
    </location>
</feature>
<feature type="signal peptide" evidence="1">
    <location>
        <begin position="1"/>
        <end position="23"/>
    </location>
</feature>
<name>A0A147BQG9_IXORI</name>
<organism evidence="2">
    <name type="scientific">Ixodes ricinus</name>
    <name type="common">Common tick</name>
    <name type="synonym">Acarus ricinus</name>
    <dbReference type="NCBI Taxonomy" id="34613"/>
    <lineage>
        <taxon>Eukaryota</taxon>
        <taxon>Metazoa</taxon>
        <taxon>Ecdysozoa</taxon>
        <taxon>Arthropoda</taxon>
        <taxon>Chelicerata</taxon>
        <taxon>Arachnida</taxon>
        <taxon>Acari</taxon>
        <taxon>Parasitiformes</taxon>
        <taxon>Ixodida</taxon>
        <taxon>Ixodoidea</taxon>
        <taxon>Ixodidae</taxon>
        <taxon>Ixodinae</taxon>
        <taxon>Ixodes</taxon>
    </lineage>
</organism>
<reference evidence="2" key="1">
    <citation type="journal article" date="2018" name="PLoS Negl. Trop. Dis.">
        <title>Sialome diversity of ticks revealed by RNAseq of single tick salivary glands.</title>
        <authorList>
            <person name="Perner J."/>
            <person name="Kropackova S."/>
            <person name="Kopacek P."/>
            <person name="Ribeiro J.M."/>
        </authorList>
    </citation>
    <scope>NUCLEOTIDE SEQUENCE</scope>
    <source>
        <strain evidence="2">Siblings of single egg batch collected in Ceske Budejovice</strain>
        <tissue evidence="2">Salivary glands</tissue>
    </source>
</reference>
<evidence type="ECO:0000256" key="1">
    <source>
        <dbReference type="SAM" id="SignalP"/>
    </source>
</evidence>
<accession>A0A147BQG9</accession>
<proteinExistence type="predicted"/>
<sequence>MSTKRRMHCFSLSSAAFLPTALTCTTVNCARFSSWITSALSLRMSQTHMNSASRQRWKNCSRMWQTRAMADLPRGTWQFSMSQKTPMGRGEDHSSIGAFLFCITNDDFLGQAVTLCPAVDGPLLVVGVFQGIETDAA</sequence>
<protein>
    <submittedName>
        <fullName evidence="2">Putative secreted protein</fullName>
    </submittedName>
</protein>
<keyword evidence="1" id="KW-0732">Signal</keyword>
<dbReference type="AlphaFoldDB" id="A0A147BQG9"/>
<dbReference type="EMBL" id="GEGO01002398">
    <property type="protein sequence ID" value="JAR93006.1"/>
    <property type="molecule type" value="Transcribed_RNA"/>
</dbReference>